<dbReference type="InterPro" id="IPR000157">
    <property type="entry name" value="TIR_dom"/>
</dbReference>
<proteinExistence type="predicted"/>
<dbReference type="SUPFAM" id="SSF52540">
    <property type="entry name" value="P-loop containing nucleoside triphosphate hydrolases"/>
    <property type="match status" value="1"/>
</dbReference>
<dbReference type="PROSITE" id="PS50104">
    <property type="entry name" value="TIR"/>
    <property type="match status" value="1"/>
</dbReference>
<accession>A0A371EGD7</accession>
<dbReference type="Gene3D" id="3.40.50.10140">
    <property type="entry name" value="Toll/interleukin-1 receptor homology (TIR) domain"/>
    <property type="match status" value="1"/>
</dbReference>
<feature type="non-terminal residue" evidence="2">
    <location>
        <position position="1"/>
    </location>
</feature>
<dbReference type="SUPFAM" id="SSF52200">
    <property type="entry name" value="Toll/Interleukin receptor TIR domain"/>
    <property type="match status" value="1"/>
</dbReference>
<dbReference type="GO" id="GO:0007165">
    <property type="term" value="P:signal transduction"/>
    <property type="evidence" value="ECO:0007669"/>
    <property type="project" value="InterPro"/>
</dbReference>
<dbReference type="PANTHER" id="PTHR11017:SF243">
    <property type="entry name" value="ADP-RIBOSYL CYCLASE_CYCLIC ADP-RIBOSE HYDROLASE"/>
    <property type="match status" value="1"/>
</dbReference>
<dbReference type="PANTHER" id="PTHR11017">
    <property type="entry name" value="LEUCINE-RICH REPEAT-CONTAINING PROTEIN"/>
    <property type="match status" value="1"/>
</dbReference>
<organism evidence="2 3">
    <name type="scientific">Mucuna pruriens</name>
    <name type="common">Velvet bean</name>
    <name type="synonym">Dolichos pruriens</name>
    <dbReference type="NCBI Taxonomy" id="157652"/>
    <lineage>
        <taxon>Eukaryota</taxon>
        <taxon>Viridiplantae</taxon>
        <taxon>Streptophyta</taxon>
        <taxon>Embryophyta</taxon>
        <taxon>Tracheophyta</taxon>
        <taxon>Spermatophyta</taxon>
        <taxon>Magnoliopsida</taxon>
        <taxon>eudicotyledons</taxon>
        <taxon>Gunneridae</taxon>
        <taxon>Pentapetalae</taxon>
        <taxon>rosids</taxon>
        <taxon>fabids</taxon>
        <taxon>Fabales</taxon>
        <taxon>Fabaceae</taxon>
        <taxon>Papilionoideae</taxon>
        <taxon>50 kb inversion clade</taxon>
        <taxon>NPAAA clade</taxon>
        <taxon>indigoferoid/millettioid clade</taxon>
        <taxon>Phaseoleae</taxon>
        <taxon>Mucuna</taxon>
    </lineage>
</organism>
<evidence type="ECO:0000259" key="1">
    <source>
        <dbReference type="PROSITE" id="PS50104"/>
    </source>
</evidence>
<reference evidence="2" key="1">
    <citation type="submission" date="2018-05" db="EMBL/GenBank/DDBJ databases">
        <title>Draft genome of Mucuna pruriens seed.</title>
        <authorList>
            <person name="Nnadi N.E."/>
            <person name="Vos R."/>
            <person name="Hasami M.H."/>
            <person name="Devisetty U.K."/>
            <person name="Aguiy J.C."/>
        </authorList>
    </citation>
    <scope>NUCLEOTIDE SEQUENCE [LARGE SCALE GENOMIC DNA]</scope>
    <source>
        <strain evidence="2">JCA_2017</strain>
    </source>
</reference>
<dbReference type="Pfam" id="PF01582">
    <property type="entry name" value="TIR"/>
    <property type="match status" value="1"/>
</dbReference>
<comment type="caution">
    <text evidence="2">The sequence shown here is derived from an EMBL/GenBank/DDBJ whole genome shotgun (WGS) entry which is preliminary data.</text>
</comment>
<protein>
    <submittedName>
        <fullName evidence="2">Disease resistance protein RLM3</fullName>
    </submittedName>
</protein>
<dbReference type="InterPro" id="IPR044974">
    <property type="entry name" value="Disease_R_plants"/>
</dbReference>
<name>A0A371EGD7_MUCPR</name>
<evidence type="ECO:0000313" key="3">
    <source>
        <dbReference type="Proteomes" id="UP000257109"/>
    </source>
</evidence>
<dbReference type="GO" id="GO:0006952">
    <property type="term" value="P:defense response"/>
    <property type="evidence" value="ECO:0007669"/>
    <property type="project" value="InterPro"/>
</dbReference>
<dbReference type="SMART" id="SM00255">
    <property type="entry name" value="TIR"/>
    <property type="match status" value="1"/>
</dbReference>
<dbReference type="InterPro" id="IPR035897">
    <property type="entry name" value="Toll_tir_struct_dom_sf"/>
</dbReference>
<dbReference type="EMBL" id="QJKJ01014091">
    <property type="protein sequence ID" value="RDX65034.1"/>
    <property type="molecule type" value="Genomic_DNA"/>
</dbReference>
<feature type="domain" description="TIR" evidence="1">
    <location>
        <begin position="1"/>
        <end position="86"/>
    </location>
</feature>
<keyword evidence="3" id="KW-1185">Reference proteome</keyword>
<dbReference type="AlphaFoldDB" id="A0A371EGD7"/>
<gene>
    <name evidence="2" type="primary">RLM3</name>
    <name evidence="2" type="ORF">CR513_56339</name>
</gene>
<dbReference type="InterPro" id="IPR027417">
    <property type="entry name" value="P-loop_NTPase"/>
</dbReference>
<dbReference type="OrthoDB" id="1718299at2759"/>
<sequence>MDDQLEKGDEISPALIKAIEDSHVSIVVFSKDYASSKWCLDELSKILECKKSQKQIVIPIFYNMREIPDKGLVGIEENYEQITALLKTGTSEVKIVGIWDIGGIGKTTLLELYLRTCHMSLKVVASS</sequence>
<dbReference type="Proteomes" id="UP000257109">
    <property type="component" value="Unassembled WGS sequence"/>
</dbReference>
<evidence type="ECO:0000313" key="2">
    <source>
        <dbReference type="EMBL" id="RDX65034.1"/>
    </source>
</evidence>